<feature type="repeat" description="PPR" evidence="2">
    <location>
        <begin position="300"/>
        <end position="334"/>
    </location>
</feature>
<protein>
    <recommendedName>
        <fullName evidence="3">DYW domain-containing protein</fullName>
    </recommendedName>
</protein>
<reference evidence="4 5" key="1">
    <citation type="submission" date="2017-09" db="EMBL/GenBank/DDBJ databases">
        <title>WGS assembly of Aquilegia coerulea Goldsmith.</title>
        <authorList>
            <person name="Hodges S."/>
            <person name="Kramer E."/>
            <person name="Nordborg M."/>
            <person name="Tomkins J."/>
            <person name="Borevitz J."/>
            <person name="Derieg N."/>
            <person name="Yan J."/>
            <person name="Mihaltcheva S."/>
            <person name="Hayes R.D."/>
            <person name="Rokhsar D."/>
        </authorList>
    </citation>
    <scope>NUCLEOTIDE SEQUENCE [LARGE SCALE GENOMIC DNA]</scope>
    <source>
        <strain evidence="5">cv. Goldsmith</strain>
    </source>
</reference>
<accession>A0A2G5DWK6</accession>
<dbReference type="PROSITE" id="PS51375">
    <property type="entry name" value="PPR"/>
    <property type="match status" value="5"/>
</dbReference>
<dbReference type="GO" id="GO:0009451">
    <property type="term" value="P:RNA modification"/>
    <property type="evidence" value="ECO:0007669"/>
    <property type="project" value="InterPro"/>
</dbReference>
<feature type="repeat" description="PPR" evidence="2">
    <location>
        <begin position="198"/>
        <end position="232"/>
    </location>
</feature>
<evidence type="ECO:0000256" key="2">
    <source>
        <dbReference type="PROSITE-ProRule" id="PRU00708"/>
    </source>
</evidence>
<dbReference type="InParanoid" id="A0A2G5DWK6"/>
<dbReference type="InterPro" id="IPR002885">
    <property type="entry name" value="PPR_rpt"/>
</dbReference>
<dbReference type="PANTHER" id="PTHR47926:SF408">
    <property type="entry name" value="DYW DOMAIN-CONTAINING PROTEIN"/>
    <property type="match status" value="1"/>
</dbReference>
<sequence length="606" mass="67037">MGFGPGHESYEILCSVTNKTVIFLLVSLFHMALSLKTLVQQCKSFQQIKQLQGYFITSGFFQYCPSRTKLLEVCAISPSGNLNYAIQMFNSIESPTTSDWNAIIRGFATSNEPKHAIKYYQSVFLSKFNRPDALTCSFVLKACARVLALFEAKQIHNHVIRFGFFADVLLVTTLLDVYAKVGDLDDAQKLFDEMGKRDIATWNALIAGLAQGSRPRDALGLFKRMEVEGLKPNEVTVIGALSACSQLSALVEGEAVHRYVTEEGLDGNVQVCNVLIDMYAKCGSVAKALGVFDSMKCSKSLVSWNTIIMALAMHGNGSGALEIFDEMGRVGVVPDGISYLAALCACNHAGLVSDGKRLFRAMVGAGIIPNVKHFGSMVDLLGRSGRLEEAYQIIKSMPMSPDVVLWQTLLGASKTFGNVEMAERASRALVEMGSNTDGDFVLLSNVYAAQERWDDVGRVRKAMKNQDVRKVPGFSFTEVKGVTYKFVNGDQSHQDWQEIYKKLDEIGFKVKEYGYVPETNYVLHDIGEEDKENALCHHSEKLAVAFGLISTSGGTPIQVNKNLRICGDCHVVIKLISKIYDREIIVRDRSRFHHFNAGLCSCGDYW</sequence>
<dbReference type="Pfam" id="PF01535">
    <property type="entry name" value="PPR"/>
    <property type="match status" value="2"/>
</dbReference>
<evidence type="ECO:0000259" key="3">
    <source>
        <dbReference type="Pfam" id="PF14432"/>
    </source>
</evidence>
<dbReference type="InterPro" id="IPR046848">
    <property type="entry name" value="E_motif"/>
</dbReference>
<dbReference type="Pfam" id="PF20431">
    <property type="entry name" value="E_motif"/>
    <property type="match status" value="1"/>
</dbReference>
<evidence type="ECO:0000313" key="5">
    <source>
        <dbReference type="Proteomes" id="UP000230069"/>
    </source>
</evidence>
<dbReference type="AlphaFoldDB" id="A0A2G5DWK6"/>
<dbReference type="Pfam" id="PF13041">
    <property type="entry name" value="PPR_2"/>
    <property type="match status" value="2"/>
</dbReference>
<dbReference type="InterPro" id="IPR011990">
    <property type="entry name" value="TPR-like_helical_dom_sf"/>
</dbReference>
<dbReference type="Gene3D" id="1.25.40.10">
    <property type="entry name" value="Tetratricopeptide repeat domain"/>
    <property type="match status" value="3"/>
</dbReference>
<evidence type="ECO:0000256" key="1">
    <source>
        <dbReference type="ARBA" id="ARBA00022737"/>
    </source>
</evidence>
<dbReference type="FunFam" id="1.25.40.10:FF:000470">
    <property type="entry name" value="Pentatricopeptide repeat-containing protein At5g66520"/>
    <property type="match status" value="1"/>
</dbReference>
<dbReference type="FunCoup" id="A0A2G5DWK6">
    <property type="interactions" value="813"/>
</dbReference>
<feature type="repeat" description="PPR" evidence="2">
    <location>
        <begin position="167"/>
        <end position="197"/>
    </location>
</feature>
<dbReference type="GO" id="GO:0003723">
    <property type="term" value="F:RNA binding"/>
    <property type="evidence" value="ECO:0007669"/>
    <property type="project" value="InterPro"/>
</dbReference>
<dbReference type="EMBL" id="KZ305031">
    <property type="protein sequence ID" value="PIA47892.1"/>
    <property type="molecule type" value="Genomic_DNA"/>
</dbReference>
<name>A0A2G5DWK6_AQUCA</name>
<dbReference type="Proteomes" id="UP000230069">
    <property type="component" value="Unassembled WGS sequence"/>
</dbReference>
<keyword evidence="5" id="KW-1185">Reference proteome</keyword>
<dbReference type="STRING" id="218851.A0A2G5DWK6"/>
<dbReference type="OrthoDB" id="185373at2759"/>
<dbReference type="FunFam" id="1.25.40.10:FF:002536">
    <property type="entry name" value="Tetratricopeptide repeat (TPR)-like superfamily protein"/>
    <property type="match status" value="1"/>
</dbReference>
<keyword evidence="1" id="KW-0677">Repeat</keyword>
<dbReference type="NCBIfam" id="TIGR00756">
    <property type="entry name" value="PPR"/>
    <property type="match status" value="4"/>
</dbReference>
<feature type="repeat" description="PPR" evidence="2">
    <location>
        <begin position="335"/>
        <end position="369"/>
    </location>
</feature>
<dbReference type="PANTHER" id="PTHR47926">
    <property type="entry name" value="PENTATRICOPEPTIDE REPEAT-CONTAINING PROTEIN"/>
    <property type="match status" value="1"/>
</dbReference>
<evidence type="ECO:0000313" key="4">
    <source>
        <dbReference type="EMBL" id="PIA47892.1"/>
    </source>
</evidence>
<dbReference type="Pfam" id="PF14432">
    <property type="entry name" value="DYW_deaminase"/>
    <property type="match status" value="1"/>
</dbReference>
<dbReference type="Pfam" id="PF12854">
    <property type="entry name" value="PPR_1"/>
    <property type="match status" value="1"/>
</dbReference>
<dbReference type="InterPro" id="IPR046960">
    <property type="entry name" value="PPR_At4g14850-like_plant"/>
</dbReference>
<feature type="repeat" description="PPR" evidence="2">
    <location>
        <begin position="268"/>
        <end position="298"/>
    </location>
</feature>
<dbReference type="InterPro" id="IPR032867">
    <property type="entry name" value="DYW_dom"/>
</dbReference>
<dbReference type="GO" id="GO:0008270">
    <property type="term" value="F:zinc ion binding"/>
    <property type="evidence" value="ECO:0007669"/>
    <property type="project" value="InterPro"/>
</dbReference>
<feature type="domain" description="DYW" evidence="3">
    <location>
        <begin position="514"/>
        <end position="606"/>
    </location>
</feature>
<organism evidence="4 5">
    <name type="scientific">Aquilegia coerulea</name>
    <name type="common">Rocky mountain columbine</name>
    <dbReference type="NCBI Taxonomy" id="218851"/>
    <lineage>
        <taxon>Eukaryota</taxon>
        <taxon>Viridiplantae</taxon>
        <taxon>Streptophyta</taxon>
        <taxon>Embryophyta</taxon>
        <taxon>Tracheophyta</taxon>
        <taxon>Spermatophyta</taxon>
        <taxon>Magnoliopsida</taxon>
        <taxon>Ranunculales</taxon>
        <taxon>Ranunculaceae</taxon>
        <taxon>Thalictroideae</taxon>
        <taxon>Aquilegia</taxon>
    </lineage>
</organism>
<gene>
    <name evidence="4" type="ORF">AQUCO_01400470v1</name>
</gene>
<proteinExistence type="predicted"/>